<feature type="compositionally biased region" description="Basic residues" evidence="12">
    <location>
        <begin position="867"/>
        <end position="877"/>
    </location>
</feature>
<evidence type="ECO:0000313" key="14">
    <source>
        <dbReference type="EMBL" id="LAC22001.1"/>
    </source>
</evidence>
<dbReference type="SMART" id="SM00090">
    <property type="entry name" value="RIO"/>
    <property type="match status" value="1"/>
</dbReference>
<dbReference type="EMBL" id="IACT01002739">
    <property type="protein sequence ID" value="LAC22001.1"/>
    <property type="molecule type" value="mRNA"/>
</dbReference>
<evidence type="ECO:0000256" key="3">
    <source>
        <dbReference type="ARBA" id="ARBA00022527"/>
    </source>
</evidence>
<keyword evidence="6" id="KW-0547">Nucleotide-binding</keyword>
<evidence type="ECO:0000256" key="12">
    <source>
        <dbReference type="SAM" id="MobiDB-lite"/>
    </source>
</evidence>
<feature type="compositionally biased region" description="Basic residues" evidence="12">
    <location>
        <begin position="654"/>
        <end position="663"/>
    </location>
</feature>
<keyword evidence="3" id="KW-0723">Serine/threonine-protein kinase</keyword>
<keyword evidence="7 14" id="KW-0418">Kinase</keyword>
<evidence type="ECO:0000256" key="2">
    <source>
        <dbReference type="ARBA" id="ARBA00012513"/>
    </source>
</evidence>
<dbReference type="Gene3D" id="3.30.200.20">
    <property type="entry name" value="Phosphorylase Kinase, domain 1"/>
    <property type="match status" value="1"/>
</dbReference>
<dbReference type="GO" id="GO:0004674">
    <property type="term" value="F:protein serine/threonine kinase activity"/>
    <property type="evidence" value="ECO:0007669"/>
    <property type="project" value="UniProtKB-KW"/>
</dbReference>
<dbReference type="InterPro" id="IPR011009">
    <property type="entry name" value="Kinase-like_dom_sf"/>
</dbReference>
<sequence length="883" mass="96565">MASCGDALIPCGNTSSTDTAARTCNTSSPTQSNKVAWGGAGVLPTTTGSGRSKNAASAWGPSVNSIPKTSFRDLQSEDLAKELTHRESAYVQPFLPGLNFSGLHQDQQQPLLHQQQSPTATSLADASPSSNADAASTSGITSTSASSASACGMNAAYSLDAAVSETDNDFAVARALQYEYDLEHDYQIELNERQSNKNSKLSISYNNHRVLPSFAPRADDIVQNDDDPVDEIEAGELEEPFMPPCGYVQRDGVIITKHDSVISARKNTKKMLNFLPFDVDTGDAGGFTINMPNKVFNNLNASTNSDKRKQRLHDKGEKGTLGRHLDEGTGLTLLSMVNAGALQHLGGIISTGKEAVVYQAVVGNLAEDVAEAEMSQDCVVKVFKTRLAEFKTRERYIRDDHRFKDRMSKTNSFSNIKLWVEKEYRNLSRVSSSGVLCPTPLAVKNNLLVMSLIGEAALPAPQIRTVCLSNVHWQMAYNDTLQLVDDMVNKCRLVHADLSEYNLLYHDNNVYVIDFAQAVDIAHPHALSYLYRDLCNVANFFHRKGVAEVKTGVDLLEEITKLDIKHCTGVTNTEQVEAAEHELTMWRGSDCYDDGVYEFLWNTAQIRQQVMQNLDFSDEELQQDLVNLTLNKTGSYHKEQWITKKTDSSVTNKGQRKKRKSRKNSGSNSKNSTTNNGDDSNKAVQNKVVIEAGSLVVNSAMAEDEISGFCLVNSSDCVGVDSYAEDCSTGNTSGLSTGAAKWIDGLSAGDRKQAAQRVRFDVVDIETDAVESEDYNADADTDDLDADTDDIDTDVNATDHDGDTEGYHADADDTDNNASDANSSHKVIGRRNTKGASVFDRDDSSDQQSSSLCTHRPTKTTSPDKRMAKKKNKKSKVRSGNCN</sequence>
<comment type="catalytic activity">
    <reaction evidence="10">
        <text>L-threonyl-[protein] + ATP = O-phospho-L-threonyl-[protein] + ADP + H(+)</text>
        <dbReference type="Rhea" id="RHEA:46608"/>
        <dbReference type="Rhea" id="RHEA-COMP:11060"/>
        <dbReference type="Rhea" id="RHEA-COMP:11605"/>
        <dbReference type="ChEBI" id="CHEBI:15378"/>
        <dbReference type="ChEBI" id="CHEBI:30013"/>
        <dbReference type="ChEBI" id="CHEBI:30616"/>
        <dbReference type="ChEBI" id="CHEBI:61977"/>
        <dbReference type="ChEBI" id="CHEBI:456216"/>
        <dbReference type="EC" id="2.7.11.1"/>
    </reaction>
</comment>
<dbReference type="EC" id="2.7.11.1" evidence="2"/>
<accession>A0A6A7FTR3</accession>
<dbReference type="GO" id="GO:0046872">
    <property type="term" value="F:metal ion binding"/>
    <property type="evidence" value="ECO:0007669"/>
    <property type="project" value="UniProtKB-KW"/>
</dbReference>
<dbReference type="InterPro" id="IPR000687">
    <property type="entry name" value="RIO_kinase"/>
</dbReference>
<keyword evidence="5" id="KW-0479">Metal-binding</keyword>
<dbReference type="PANTHER" id="PTHR45723">
    <property type="entry name" value="SERINE/THREONINE-PROTEIN KINASE RIO1"/>
    <property type="match status" value="1"/>
</dbReference>
<evidence type="ECO:0000256" key="4">
    <source>
        <dbReference type="ARBA" id="ARBA00022679"/>
    </source>
</evidence>
<organism evidence="14">
    <name type="scientific">Hirondellea gigas</name>
    <dbReference type="NCBI Taxonomy" id="1518452"/>
    <lineage>
        <taxon>Eukaryota</taxon>
        <taxon>Metazoa</taxon>
        <taxon>Ecdysozoa</taxon>
        <taxon>Arthropoda</taxon>
        <taxon>Crustacea</taxon>
        <taxon>Multicrustacea</taxon>
        <taxon>Malacostraca</taxon>
        <taxon>Eumalacostraca</taxon>
        <taxon>Peracarida</taxon>
        <taxon>Amphipoda</taxon>
        <taxon>Amphilochidea</taxon>
        <taxon>Lysianassida</taxon>
        <taxon>Lysianassidira</taxon>
        <taxon>Lysianassoidea</taxon>
        <taxon>Lysianassidae</taxon>
        <taxon>Hirondellea</taxon>
    </lineage>
</organism>
<evidence type="ECO:0000256" key="8">
    <source>
        <dbReference type="ARBA" id="ARBA00022840"/>
    </source>
</evidence>
<evidence type="ECO:0000256" key="11">
    <source>
        <dbReference type="ARBA" id="ARBA00048679"/>
    </source>
</evidence>
<feature type="compositionally biased region" description="Acidic residues" evidence="12">
    <location>
        <begin position="771"/>
        <end position="793"/>
    </location>
</feature>
<comment type="catalytic activity">
    <reaction evidence="11">
        <text>L-seryl-[protein] + ATP = O-phospho-L-seryl-[protein] + ADP + H(+)</text>
        <dbReference type="Rhea" id="RHEA:17989"/>
        <dbReference type="Rhea" id="RHEA-COMP:9863"/>
        <dbReference type="Rhea" id="RHEA-COMP:11604"/>
        <dbReference type="ChEBI" id="CHEBI:15378"/>
        <dbReference type="ChEBI" id="CHEBI:29999"/>
        <dbReference type="ChEBI" id="CHEBI:30616"/>
        <dbReference type="ChEBI" id="CHEBI:83421"/>
        <dbReference type="ChEBI" id="CHEBI:456216"/>
        <dbReference type="EC" id="2.7.11.1"/>
    </reaction>
</comment>
<dbReference type="PROSITE" id="PS01245">
    <property type="entry name" value="RIO1"/>
    <property type="match status" value="1"/>
</dbReference>
<dbReference type="Pfam" id="PF01163">
    <property type="entry name" value="RIO1"/>
    <property type="match status" value="1"/>
</dbReference>
<proteinExistence type="evidence at transcript level"/>
<feature type="region of interest" description="Disordered" evidence="12">
    <location>
        <begin position="106"/>
        <end position="145"/>
    </location>
</feature>
<dbReference type="InterPro" id="IPR051272">
    <property type="entry name" value="RIO-type_Ser/Thr_kinase"/>
</dbReference>
<evidence type="ECO:0000256" key="10">
    <source>
        <dbReference type="ARBA" id="ARBA00047899"/>
    </source>
</evidence>
<protein>
    <recommendedName>
        <fullName evidence="2">non-specific serine/threonine protein kinase</fullName>
        <ecNumber evidence="2">2.7.11.1</ecNumber>
    </recommendedName>
</protein>
<dbReference type="AlphaFoldDB" id="A0A6A7FTR3"/>
<evidence type="ECO:0000256" key="5">
    <source>
        <dbReference type="ARBA" id="ARBA00022723"/>
    </source>
</evidence>
<dbReference type="SUPFAM" id="SSF56112">
    <property type="entry name" value="Protein kinase-like (PK-like)"/>
    <property type="match status" value="1"/>
</dbReference>
<dbReference type="InterPro" id="IPR018934">
    <property type="entry name" value="RIO_dom"/>
</dbReference>
<feature type="compositionally biased region" description="Polar residues" evidence="12">
    <location>
        <begin position="46"/>
        <end position="55"/>
    </location>
</feature>
<evidence type="ECO:0000256" key="6">
    <source>
        <dbReference type="ARBA" id="ARBA00022741"/>
    </source>
</evidence>
<evidence type="ECO:0000259" key="13">
    <source>
        <dbReference type="SMART" id="SM00090"/>
    </source>
</evidence>
<reference evidence="14" key="1">
    <citation type="submission" date="2017-11" db="EMBL/GenBank/DDBJ databases">
        <title>The sensing device of the deep-sea amphipod.</title>
        <authorList>
            <person name="Kobayashi H."/>
            <person name="Nagahama T."/>
            <person name="Arai W."/>
            <person name="Sasagawa Y."/>
            <person name="Umeda M."/>
            <person name="Hayashi T."/>
            <person name="Nikaido I."/>
            <person name="Watanabe H."/>
            <person name="Oguri K."/>
            <person name="Kitazato H."/>
            <person name="Fujioka K."/>
            <person name="Kido Y."/>
            <person name="Takami H."/>
        </authorList>
    </citation>
    <scope>NUCLEOTIDE SEQUENCE</scope>
    <source>
        <tissue evidence="14">Whole body</tissue>
    </source>
</reference>
<feature type="compositionally biased region" description="Basic and acidic residues" evidence="12">
    <location>
        <begin position="797"/>
        <end position="811"/>
    </location>
</feature>
<dbReference type="GO" id="GO:0005524">
    <property type="term" value="F:ATP binding"/>
    <property type="evidence" value="ECO:0007669"/>
    <property type="project" value="UniProtKB-KW"/>
</dbReference>
<name>A0A6A7FTR3_9CRUS</name>
<feature type="region of interest" description="Disordered" evidence="12">
    <location>
        <begin position="644"/>
        <end position="683"/>
    </location>
</feature>
<feature type="domain" description="RIO kinase" evidence="13">
    <location>
        <begin position="314"/>
        <end position="561"/>
    </location>
</feature>
<feature type="region of interest" description="Disordered" evidence="12">
    <location>
        <begin position="771"/>
        <end position="883"/>
    </location>
</feature>
<evidence type="ECO:0000256" key="1">
    <source>
        <dbReference type="ARBA" id="ARBA00009196"/>
    </source>
</evidence>
<evidence type="ECO:0000256" key="9">
    <source>
        <dbReference type="ARBA" id="ARBA00022842"/>
    </source>
</evidence>
<feature type="compositionally biased region" description="Low complexity" evidence="12">
    <location>
        <begin position="664"/>
        <end position="678"/>
    </location>
</feature>
<keyword evidence="9" id="KW-0460">Magnesium</keyword>
<feature type="region of interest" description="Disordered" evidence="12">
    <location>
        <begin position="46"/>
        <end position="69"/>
    </location>
</feature>
<dbReference type="InterPro" id="IPR018935">
    <property type="entry name" value="RIO_kinase_CS"/>
</dbReference>
<feature type="region of interest" description="Disordered" evidence="12">
    <location>
        <begin position="300"/>
        <end position="321"/>
    </location>
</feature>
<keyword evidence="4" id="KW-0808">Transferase</keyword>
<keyword evidence="8" id="KW-0067">ATP-binding</keyword>
<evidence type="ECO:0000256" key="7">
    <source>
        <dbReference type="ARBA" id="ARBA00022777"/>
    </source>
</evidence>
<comment type="similarity">
    <text evidence="1">Belongs to the protein kinase superfamily. RIO-type Ser/Thr kinase family.</text>
</comment>
<dbReference type="Gene3D" id="1.10.510.10">
    <property type="entry name" value="Transferase(Phosphotransferase) domain 1"/>
    <property type="match status" value="1"/>
</dbReference>